<dbReference type="InterPro" id="IPR000182">
    <property type="entry name" value="GNAT_dom"/>
</dbReference>
<accession>A0ABS4K2L6</accession>
<dbReference type="Proteomes" id="UP001519308">
    <property type="component" value="Unassembled WGS sequence"/>
</dbReference>
<dbReference type="PROSITE" id="PS51186">
    <property type="entry name" value="GNAT"/>
    <property type="match status" value="1"/>
</dbReference>
<evidence type="ECO:0000313" key="3">
    <source>
        <dbReference type="Proteomes" id="UP001519308"/>
    </source>
</evidence>
<reference evidence="2 3" key="1">
    <citation type="submission" date="2021-03" db="EMBL/GenBank/DDBJ databases">
        <title>Genomic Encyclopedia of Type Strains, Phase IV (KMG-IV): sequencing the most valuable type-strain genomes for metagenomic binning, comparative biology and taxonomic classification.</title>
        <authorList>
            <person name="Goeker M."/>
        </authorList>
    </citation>
    <scope>NUCLEOTIDE SEQUENCE [LARGE SCALE GENOMIC DNA]</scope>
    <source>
        <strain evidence="2 3">DSM 28650</strain>
    </source>
</reference>
<dbReference type="Pfam" id="PF00583">
    <property type="entry name" value="Acetyltransf_1"/>
    <property type="match status" value="1"/>
</dbReference>
<evidence type="ECO:0000259" key="1">
    <source>
        <dbReference type="PROSITE" id="PS51186"/>
    </source>
</evidence>
<sequence length="151" mass="17588">MISIYPASSRDCEKLTNLAIKSEAYWGYDCNYMDRFKETYKVDQEFIKNSSTYIIKENEEIIGFYGILVGEKESSLEYFFIEPKYIGKGYGRLLWDHAIDICKKLSIKEFEIVTSPQAKDFYMKMGAKLQGEVESLVIKGRVIPRLVYKVV</sequence>
<keyword evidence="3" id="KW-1185">Reference proteome</keyword>
<protein>
    <submittedName>
        <fullName evidence="2">GNAT superfamily N-acetyltransferase</fullName>
    </submittedName>
</protein>
<dbReference type="InterPro" id="IPR016181">
    <property type="entry name" value="Acyl_CoA_acyltransferase"/>
</dbReference>
<dbReference type="RefSeq" id="WP_021281647.1">
    <property type="nucleotide sequence ID" value="NZ_JAGGLL010000012.1"/>
</dbReference>
<comment type="caution">
    <text evidence="2">The sequence shown here is derived from an EMBL/GenBank/DDBJ whole genome shotgun (WGS) entry which is preliminary data.</text>
</comment>
<evidence type="ECO:0000313" key="2">
    <source>
        <dbReference type="EMBL" id="MBP2022031.1"/>
    </source>
</evidence>
<feature type="domain" description="N-acetyltransferase" evidence="1">
    <location>
        <begin position="2"/>
        <end position="149"/>
    </location>
</feature>
<gene>
    <name evidence="2" type="ORF">J2Z44_001832</name>
</gene>
<dbReference type="SUPFAM" id="SSF55729">
    <property type="entry name" value="Acyl-CoA N-acyltransferases (Nat)"/>
    <property type="match status" value="1"/>
</dbReference>
<organism evidence="2 3">
    <name type="scientific">Clostridium punense</name>
    <dbReference type="NCBI Taxonomy" id="1054297"/>
    <lineage>
        <taxon>Bacteria</taxon>
        <taxon>Bacillati</taxon>
        <taxon>Bacillota</taxon>
        <taxon>Clostridia</taxon>
        <taxon>Eubacteriales</taxon>
        <taxon>Clostridiaceae</taxon>
        <taxon>Clostridium</taxon>
    </lineage>
</organism>
<dbReference type="CDD" id="cd04301">
    <property type="entry name" value="NAT_SF"/>
    <property type="match status" value="1"/>
</dbReference>
<name>A0ABS4K2L6_9CLOT</name>
<dbReference type="Gene3D" id="3.40.630.30">
    <property type="match status" value="1"/>
</dbReference>
<dbReference type="EMBL" id="JAGGLL010000012">
    <property type="protein sequence ID" value="MBP2022031.1"/>
    <property type="molecule type" value="Genomic_DNA"/>
</dbReference>
<proteinExistence type="predicted"/>